<accession>A0A1Z5KRH3</accession>
<evidence type="ECO:0000313" key="2">
    <source>
        <dbReference type="EMBL" id="GAX28518.1"/>
    </source>
</evidence>
<proteinExistence type="predicted"/>
<evidence type="ECO:0000256" key="1">
    <source>
        <dbReference type="PROSITE-ProRule" id="PRU00023"/>
    </source>
</evidence>
<organism evidence="2 3">
    <name type="scientific">Fistulifera solaris</name>
    <name type="common">Oleaginous diatom</name>
    <dbReference type="NCBI Taxonomy" id="1519565"/>
    <lineage>
        <taxon>Eukaryota</taxon>
        <taxon>Sar</taxon>
        <taxon>Stramenopiles</taxon>
        <taxon>Ochrophyta</taxon>
        <taxon>Bacillariophyta</taxon>
        <taxon>Bacillariophyceae</taxon>
        <taxon>Bacillariophycidae</taxon>
        <taxon>Naviculales</taxon>
        <taxon>Naviculaceae</taxon>
        <taxon>Fistulifera</taxon>
    </lineage>
</organism>
<dbReference type="PANTHER" id="PTHR24121">
    <property type="entry name" value="NO MECHANORECEPTOR POTENTIAL C, ISOFORM D-RELATED"/>
    <property type="match status" value="1"/>
</dbReference>
<dbReference type="PANTHER" id="PTHR24121:SF23">
    <property type="entry name" value="NO MECHANORECEPTOR POTENTIAL C, ISOFORM H"/>
    <property type="match status" value="1"/>
</dbReference>
<dbReference type="PROSITE" id="PS50088">
    <property type="entry name" value="ANK_REPEAT"/>
    <property type="match status" value="1"/>
</dbReference>
<protein>
    <submittedName>
        <fullName evidence="2">Uncharacterized protein</fullName>
    </submittedName>
</protein>
<dbReference type="OrthoDB" id="194358at2759"/>
<dbReference type="Pfam" id="PF00023">
    <property type="entry name" value="Ank"/>
    <property type="match status" value="1"/>
</dbReference>
<keyword evidence="3" id="KW-1185">Reference proteome</keyword>
<dbReference type="PROSITE" id="PS50297">
    <property type="entry name" value="ANK_REP_REGION"/>
    <property type="match status" value="1"/>
</dbReference>
<reference evidence="2 3" key="1">
    <citation type="journal article" date="2015" name="Plant Cell">
        <title>Oil accumulation by the oleaginous diatom Fistulifera solaris as revealed by the genome and transcriptome.</title>
        <authorList>
            <person name="Tanaka T."/>
            <person name="Maeda Y."/>
            <person name="Veluchamy A."/>
            <person name="Tanaka M."/>
            <person name="Abida H."/>
            <person name="Marechal E."/>
            <person name="Bowler C."/>
            <person name="Muto M."/>
            <person name="Sunaga Y."/>
            <person name="Tanaka M."/>
            <person name="Yoshino T."/>
            <person name="Taniguchi T."/>
            <person name="Fukuda Y."/>
            <person name="Nemoto M."/>
            <person name="Matsumoto M."/>
            <person name="Wong P.S."/>
            <person name="Aburatani S."/>
            <person name="Fujibuchi W."/>
        </authorList>
    </citation>
    <scope>NUCLEOTIDE SEQUENCE [LARGE SCALE GENOMIC DNA]</scope>
    <source>
        <strain evidence="2 3">JPCC DA0580</strain>
    </source>
</reference>
<dbReference type="Proteomes" id="UP000198406">
    <property type="component" value="Unassembled WGS sequence"/>
</dbReference>
<comment type="caution">
    <text evidence="2">The sequence shown here is derived from an EMBL/GenBank/DDBJ whole genome shotgun (WGS) entry which is preliminary data.</text>
</comment>
<sequence>MLKFFERSEEYDLDAWLFPSAATTFATSGTLSSVPGILSPSYSRNSTFPTLRKRSPQQDDEYKLHLFRGETPLHILLRYNPPEELVHSVIEYLSQSEQSCGVPEDSIDMLGRTPLHVACANGAAVAVVERLLNGESSVMPAFAKDAAGRHALHGACANPQGSWRRQVRRTNHHHYPFVESMAMVDNMVNVVKALLQAYPESVFIADHDGNRPKDLARMQNADERILLLLSREEHCCELDNQYQKHFSSVADTTVAQTRTITLPRSRDEISSIGSSGLSCYEEKPRVVSTKELLKLSPFHAMTSCDEVIRFVEINLCRPTLDCEEISGLDNSK</sequence>
<keyword evidence="1" id="KW-0040">ANK repeat</keyword>
<dbReference type="AlphaFoldDB" id="A0A1Z5KRH3"/>
<name>A0A1Z5KRH3_FISSO</name>
<dbReference type="Gene3D" id="1.25.40.20">
    <property type="entry name" value="Ankyrin repeat-containing domain"/>
    <property type="match status" value="1"/>
</dbReference>
<evidence type="ECO:0000313" key="3">
    <source>
        <dbReference type="Proteomes" id="UP000198406"/>
    </source>
</evidence>
<dbReference type="SMART" id="SM00248">
    <property type="entry name" value="ANK"/>
    <property type="match status" value="3"/>
</dbReference>
<dbReference type="EMBL" id="BDSP01000276">
    <property type="protein sequence ID" value="GAX28518.1"/>
    <property type="molecule type" value="Genomic_DNA"/>
</dbReference>
<dbReference type="InParanoid" id="A0A1Z5KRH3"/>
<gene>
    <name evidence="2" type="ORF">FisN_12Hh117</name>
</gene>
<dbReference type="InterPro" id="IPR036770">
    <property type="entry name" value="Ankyrin_rpt-contain_sf"/>
</dbReference>
<dbReference type="InterPro" id="IPR002110">
    <property type="entry name" value="Ankyrin_rpt"/>
</dbReference>
<feature type="repeat" description="ANK" evidence="1">
    <location>
        <begin position="110"/>
        <end position="133"/>
    </location>
</feature>
<dbReference type="SUPFAM" id="SSF48403">
    <property type="entry name" value="Ankyrin repeat"/>
    <property type="match status" value="1"/>
</dbReference>